<dbReference type="OrthoDB" id="270127at2759"/>
<dbReference type="EC" id="2.7.4.6" evidence="7"/>
<feature type="domain" description="DM10" evidence="9">
    <location>
        <begin position="23"/>
        <end position="133"/>
    </location>
</feature>
<feature type="binding site" evidence="5">
    <location>
        <position position="141"/>
    </location>
    <ligand>
        <name>ATP</name>
        <dbReference type="ChEBI" id="CHEBI:30616"/>
    </ligand>
</feature>
<evidence type="ECO:0000313" key="10">
    <source>
        <dbReference type="EMBL" id="KAG8232410.1"/>
    </source>
</evidence>
<comment type="similarity">
    <text evidence="5 6">Belongs to the NDK family.</text>
</comment>
<keyword evidence="7" id="KW-0418">Kinase</keyword>
<dbReference type="InterPro" id="IPR034907">
    <property type="entry name" value="NDK-like_dom"/>
</dbReference>
<evidence type="ECO:0000259" key="9">
    <source>
        <dbReference type="PROSITE" id="PS51336"/>
    </source>
</evidence>
<comment type="caution">
    <text evidence="10">The sequence shown here is derived from an EMBL/GenBank/DDBJ whole genome shotgun (WGS) entry which is preliminary data.</text>
</comment>
<dbReference type="AlphaFoldDB" id="A0A8K0KEX4"/>
<feature type="signal peptide" evidence="8">
    <location>
        <begin position="1"/>
        <end position="24"/>
    </location>
</feature>
<dbReference type="EMBL" id="KZ308616">
    <property type="protein sequence ID" value="KAG8232410.1"/>
    <property type="molecule type" value="Genomic_DNA"/>
</dbReference>
<dbReference type="GO" id="GO:0004550">
    <property type="term" value="F:nucleoside diphosphate kinase activity"/>
    <property type="evidence" value="ECO:0007669"/>
    <property type="project" value="UniProtKB-EC"/>
</dbReference>
<dbReference type="SMART" id="SM00676">
    <property type="entry name" value="DM10"/>
    <property type="match status" value="1"/>
</dbReference>
<keyword evidence="3" id="KW-0206">Cytoskeleton</keyword>
<evidence type="ECO:0000256" key="5">
    <source>
        <dbReference type="PROSITE-ProRule" id="PRU00706"/>
    </source>
</evidence>
<feature type="active site" description="Pros-phosphohistidine intermediate" evidence="5">
    <location>
        <position position="253"/>
    </location>
</feature>
<evidence type="ECO:0000256" key="6">
    <source>
        <dbReference type="RuleBase" id="RU004011"/>
    </source>
</evidence>
<dbReference type="InterPro" id="IPR001564">
    <property type="entry name" value="Nucleoside_diP_kinase"/>
</dbReference>
<dbReference type="InterPro" id="IPR023005">
    <property type="entry name" value="Nucleoside_diP_kinase_AS"/>
</dbReference>
<dbReference type="Pfam" id="PF00334">
    <property type="entry name" value="NDK"/>
    <property type="match status" value="1"/>
</dbReference>
<dbReference type="GO" id="GO:0005524">
    <property type="term" value="F:ATP binding"/>
    <property type="evidence" value="ECO:0007669"/>
    <property type="project" value="UniProtKB-KW"/>
</dbReference>
<dbReference type="PROSITE" id="PS00469">
    <property type="entry name" value="NDPK"/>
    <property type="match status" value="1"/>
</dbReference>
<evidence type="ECO:0000256" key="2">
    <source>
        <dbReference type="ARBA" id="ARBA00022490"/>
    </source>
</evidence>
<organism evidence="10 11">
    <name type="scientific">Ladona fulva</name>
    <name type="common">Scarce chaser dragonfly</name>
    <name type="synonym">Libellula fulva</name>
    <dbReference type="NCBI Taxonomy" id="123851"/>
    <lineage>
        <taxon>Eukaryota</taxon>
        <taxon>Metazoa</taxon>
        <taxon>Ecdysozoa</taxon>
        <taxon>Arthropoda</taxon>
        <taxon>Hexapoda</taxon>
        <taxon>Insecta</taxon>
        <taxon>Pterygota</taxon>
        <taxon>Palaeoptera</taxon>
        <taxon>Odonata</taxon>
        <taxon>Epiprocta</taxon>
        <taxon>Anisoptera</taxon>
        <taxon>Libelluloidea</taxon>
        <taxon>Libellulidae</taxon>
        <taxon>Ladona</taxon>
    </lineage>
</organism>
<dbReference type="PANTHER" id="PTHR43109:SF2">
    <property type="entry name" value="NUCLEOSIDE DIPHOSPHATE KINASE 7"/>
    <property type="match status" value="1"/>
</dbReference>
<evidence type="ECO:0000256" key="3">
    <source>
        <dbReference type="ARBA" id="ARBA00023212"/>
    </source>
</evidence>
<reference evidence="10" key="1">
    <citation type="submission" date="2013-04" db="EMBL/GenBank/DDBJ databases">
        <authorList>
            <person name="Qu J."/>
            <person name="Murali S.C."/>
            <person name="Bandaranaike D."/>
            <person name="Bellair M."/>
            <person name="Blankenburg K."/>
            <person name="Chao H."/>
            <person name="Dinh H."/>
            <person name="Doddapaneni H."/>
            <person name="Downs B."/>
            <person name="Dugan-Rocha S."/>
            <person name="Elkadiri S."/>
            <person name="Gnanaolivu R.D."/>
            <person name="Hernandez B."/>
            <person name="Javaid M."/>
            <person name="Jayaseelan J.C."/>
            <person name="Lee S."/>
            <person name="Li M."/>
            <person name="Ming W."/>
            <person name="Munidasa M."/>
            <person name="Muniz J."/>
            <person name="Nguyen L."/>
            <person name="Ongeri F."/>
            <person name="Osuji N."/>
            <person name="Pu L.-L."/>
            <person name="Puazo M."/>
            <person name="Qu C."/>
            <person name="Quiroz J."/>
            <person name="Raj R."/>
            <person name="Weissenberger G."/>
            <person name="Xin Y."/>
            <person name="Zou X."/>
            <person name="Han Y."/>
            <person name="Richards S."/>
            <person name="Worley K."/>
            <person name="Muzny D."/>
            <person name="Gibbs R."/>
        </authorList>
    </citation>
    <scope>NUCLEOTIDE SEQUENCE</scope>
    <source>
        <strain evidence="10">Sampled in the wild</strain>
    </source>
</reference>
<feature type="binding site" evidence="5">
    <location>
        <position position="220"/>
    </location>
    <ligand>
        <name>ATP</name>
        <dbReference type="ChEBI" id="CHEBI:30616"/>
    </ligand>
</feature>
<dbReference type="GO" id="GO:0006241">
    <property type="term" value="P:CTP biosynthetic process"/>
    <property type="evidence" value="ECO:0007669"/>
    <property type="project" value="InterPro"/>
</dbReference>
<dbReference type="PROSITE" id="PS51336">
    <property type="entry name" value="DM10"/>
    <property type="match status" value="1"/>
</dbReference>
<evidence type="ECO:0000256" key="1">
    <source>
        <dbReference type="ARBA" id="ARBA00004430"/>
    </source>
</evidence>
<keyword evidence="7" id="KW-0547">Nucleotide-binding</keyword>
<dbReference type="GO" id="GO:0005879">
    <property type="term" value="C:axonemal microtubule"/>
    <property type="evidence" value="ECO:0007669"/>
    <property type="project" value="TreeGrafter"/>
</dbReference>
<dbReference type="InterPro" id="IPR036850">
    <property type="entry name" value="NDK-like_dom_sf"/>
</dbReference>
<dbReference type="PRINTS" id="PR01243">
    <property type="entry name" value="NUCDPKINASE"/>
</dbReference>
<protein>
    <recommendedName>
        <fullName evidence="7">Nucleoside diphosphate kinase</fullName>
        <ecNumber evidence="7">2.7.4.6</ecNumber>
    </recommendedName>
</protein>
<keyword evidence="4" id="KW-0966">Cell projection</keyword>
<feature type="binding site" evidence="5">
    <location>
        <position position="250"/>
    </location>
    <ligand>
        <name>ATP</name>
        <dbReference type="ChEBI" id="CHEBI:30616"/>
    </ligand>
</feature>
<keyword evidence="7" id="KW-0067">ATP-binding</keyword>
<dbReference type="PROSITE" id="PS51374">
    <property type="entry name" value="NDPK_LIKE"/>
    <property type="match status" value="1"/>
</dbReference>
<proteinExistence type="inferred from homology"/>
<keyword evidence="2" id="KW-0963">Cytoplasm</keyword>
<evidence type="ECO:0000256" key="7">
    <source>
        <dbReference type="RuleBase" id="RU004013"/>
    </source>
</evidence>
<dbReference type="Proteomes" id="UP000792457">
    <property type="component" value="Unassembled WGS sequence"/>
</dbReference>
<dbReference type="GO" id="GO:0006228">
    <property type="term" value="P:UTP biosynthetic process"/>
    <property type="evidence" value="ECO:0007669"/>
    <property type="project" value="InterPro"/>
</dbReference>
<feature type="binding site" evidence="5">
    <location>
        <position position="240"/>
    </location>
    <ligand>
        <name>ATP</name>
        <dbReference type="ChEBI" id="CHEBI:30616"/>
    </ligand>
</feature>
<evidence type="ECO:0000313" key="11">
    <source>
        <dbReference type="Proteomes" id="UP000792457"/>
    </source>
</evidence>
<feature type="binding site" evidence="5">
    <location>
        <position position="187"/>
    </location>
    <ligand>
        <name>ATP</name>
        <dbReference type="ChEBI" id="CHEBI:30616"/>
    </ligand>
</feature>
<keyword evidence="8" id="KW-0732">Signal</keyword>
<evidence type="ECO:0000256" key="8">
    <source>
        <dbReference type="SAM" id="SignalP"/>
    </source>
</evidence>
<evidence type="ECO:0000256" key="4">
    <source>
        <dbReference type="ARBA" id="ARBA00023273"/>
    </source>
</evidence>
<keyword evidence="7" id="KW-0808">Transferase</keyword>
<gene>
    <name evidence="10" type="ORF">J437_LFUL013982</name>
</gene>
<dbReference type="GO" id="GO:0005813">
    <property type="term" value="C:centrosome"/>
    <property type="evidence" value="ECO:0007669"/>
    <property type="project" value="TreeGrafter"/>
</dbReference>
<keyword evidence="11" id="KW-1185">Reference proteome</keyword>
<sequence length="302" mass="34508">MQDASKLLFAIFIALLFPKSGIDGNRFSFLVDWHDNEASLVRKFNLFYFPSDDAIELVSFVLKYTFDILRSMNVSVPLQIELKNRRTFLKKIKCEGITFKSLYLGSFINVFSRQMKVVDYGDAFTRDYFSSQTERTFALMKPESLKHLGNIVEEIYSRGFEITKAKMCLLSEAQAKEFYKEHEDKSFFLGLIYRTLVRHMSSEPVLAMELMGKDAIKAWRREIGPTDVEVAKKEAPSSLRSLFGINKTQNGFHGSDSLESAQRELQIFFPSDTSLGKKAPRTSATFVNCTCCIIKPHAVKEG</sequence>
<dbReference type="SMART" id="SM00562">
    <property type="entry name" value="NDK"/>
    <property type="match status" value="1"/>
</dbReference>
<accession>A0A8K0KEX4</accession>
<feature type="chain" id="PRO_5035480018" description="Nucleoside diphosphate kinase" evidence="8">
    <location>
        <begin position="25"/>
        <end position="302"/>
    </location>
</feature>
<dbReference type="Gene3D" id="3.30.70.141">
    <property type="entry name" value="Nucleoside diphosphate kinase-like domain"/>
    <property type="match status" value="1"/>
</dbReference>
<comment type="catalytic activity">
    <reaction evidence="7">
        <text>a 2'-deoxyribonucleoside 5'-diphosphate + ATP = a 2'-deoxyribonucleoside 5'-triphosphate + ADP</text>
        <dbReference type="Rhea" id="RHEA:44640"/>
        <dbReference type="ChEBI" id="CHEBI:30616"/>
        <dbReference type="ChEBI" id="CHEBI:61560"/>
        <dbReference type="ChEBI" id="CHEBI:73316"/>
        <dbReference type="ChEBI" id="CHEBI:456216"/>
        <dbReference type="EC" id="2.7.4.6"/>
    </reaction>
</comment>
<reference evidence="10" key="2">
    <citation type="submission" date="2017-10" db="EMBL/GenBank/DDBJ databases">
        <title>Ladona fulva Genome sequencing and assembly.</title>
        <authorList>
            <person name="Murali S."/>
            <person name="Richards S."/>
            <person name="Bandaranaike D."/>
            <person name="Bellair M."/>
            <person name="Blankenburg K."/>
            <person name="Chao H."/>
            <person name="Dinh H."/>
            <person name="Doddapaneni H."/>
            <person name="Dugan-Rocha S."/>
            <person name="Elkadiri S."/>
            <person name="Gnanaolivu R."/>
            <person name="Hernandez B."/>
            <person name="Skinner E."/>
            <person name="Javaid M."/>
            <person name="Lee S."/>
            <person name="Li M."/>
            <person name="Ming W."/>
            <person name="Munidasa M."/>
            <person name="Muniz J."/>
            <person name="Nguyen L."/>
            <person name="Hughes D."/>
            <person name="Osuji N."/>
            <person name="Pu L.-L."/>
            <person name="Puazo M."/>
            <person name="Qu C."/>
            <person name="Quiroz J."/>
            <person name="Raj R."/>
            <person name="Weissenberger G."/>
            <person name="Xin Y."/>
            <person name="Zou X."/>
            <person name="Han Y."/>
            <person name="Worley K."/>
            <person name="Muzny D."/>
            <person name="Gibbs R."/>
        </authorList>
    </citation>
    <scope>NUCLEOTIDE SEQUENCE</scope>
    <source>
        <strain evidence="10">Sampled in the wild</strain>
    </source>
</reference>
<comment type="subcellular location">
    <subcellularLocation>
        <location evidence="1">Cytoplasm</location>
        <location evidence="1">Cytoskeleton</location>
        <location evidence="1">Cilium axoneme</location>
    </subcellularLocation>
</comment>
<name>A0A8K0KEX4_LADFU</name>
<dbReference type="GO" id="GO:0006183">
    <property type="term" value="P:GTP biosynthetic process"/>
    <property type="evidence" value="ECO:0007669"/>
    <property type="project" value="InterPro"/>
</dbReference>
<dbReference type="SUPFAM" id="SSF54919">
    <property type="entry name" value="Nucleoside diphosphate kinase, NDK"/>
    <property type="match status" value="1"/>
</dbReference>
<feature type="binding site" evidence="5">
    <location>
        <position position="226"/>
    </location>
    <ligand>
        <name>ATP</name>
        <dbReference type="ChEBI" id="CHEBI:30616"/>
    </ligand>
</feature>
<dbReference type="InterPro" id="IPR006602">
    <property type="entry name" value="DM10_dom"/>
</dbReference>
<dbReference type="PANTHER" id="PTHR43109">
    <property type="entry name" value="NUCLEOSIDE DIPHOSPHATE KINASE 7"/>
    <property type="match status" value="1"/>
</dbReference>